<sequence length="187" mass="20888">MTENQLKKLKYYVIAITVLFVGGHLWWEHLNGGILSHHLMHHSDYPAISNWWGLLILPFLAWLSIARIEKRTIFQSGDSPVKEKISSGILIGFFGMLILSFVQSFSFSVGYENVAIYLSLGLLVVGLFLPIYRSECIFGYVCGSIIFTGAIIPLIGILIIGAISLFAHACIKPFALRFIKVVMAQPQ</sequence>
<proteinExistence type="predicted"/>
<gene>
    <name evidence="1" type="ORF">PAGA_b0545</name>
</gene>
<evidence type="ECO:0000313" key="2">
    <source>
        <dbReference type="Proteomes" id="UP000217277"/>
    </source>
</evidence>
<organism evidence="1 2">
    <name type="scientific">Pseudoalteromonas agarivorans DSM 14585</name>
    <dbReference type="NCBI Taxonomy" id="1312369"/>
    <lineage>
        <taxon>Bacteria</taxon>
        <taxon>Pseudomonadati</taxon>
        <taxon>Pseudomonadota</taxon>
        <taxon>Gammaproteobacteria</taxon>
        <taxon>Alteromonadales</taxon>
        <taxon>Pseudoalteromonadaceae</taxon>
        <taxon>Pseudoalteromonas</taxon>
    </lineage>
</organism>
<evidence type="ECO:0000313" key="1">
    <source>
        <dbReference type="EMBL" id="ATC84435.1"/>
    </source>
</evidence>
<name>A0ACA8E295_9GAMM</name>
<dbReference type="EMBL" id="CP011012">
    <property type="protein sequence ID" value="ATC84435.1"/>
    <property type="molecule type" value="Genomic_DNA"/>
</dbReference>
<reference evidence="1" key="1">
    <citation type="submission" date="2015-03" db="EMBL/GenBank/DDBJ databases">
        <authorList>
            <person name="Xie B.-B."/>
            <person name="Rong J.-C."/>
            <person name="Qin Q.-L."/>
            <person name="Zhang Y.-Z."/>
        </authorList>
    </citation>
    <scope>NUCLEOTIDE SEQUENCE</scope>
    <source>
        <strain evidence="1">DSM 14585</strain>
    </source>
</reference>
<accession>A0ACA8E295</accession>
<protein>
    <submittedName>
        <fullName evidence="1">Uncharacterized protein</fullName>
    </submittedName>
</protein>
<keyword evidence="2" id="KW-1185">Reference proteome</keyword>
<dbReference type="Proteomes" id="UP000217277">
    <property type="component" value="Chromosome II"/>
</dbReference>